<feature type="compositionally biased region" description="Low complexity" evidence="1">
    <location>
        <begin position="505"/>
        <end position="516"/>
    </location>
</feature>
<dbReference type="EMBL" id="BBXM02000001">
    <property type="protein sequence ID" value="GIC85640.1"/>
    <property type="molecule type" value="Genomic_DNA"/>
</dbReference>
<feature type="compositionally biased region" description="Polar residues" evidence="1">
    <location>
        <begin position="522"/>
        <end position="557"/>
    </location>
</feature>
<accession>A0A8E0QJT8</accession>
<keyword evidence="2" id="KW-0472">Membrane</keyword>
<comment type="caution">
    <text evidence="3">The sequence shown here is derived from an EMBL/GenBank/DDBJ whole genome shotgun (WGS) entry which is preliminary data.</text>
</comment>
<evidence type="ECO:0000313" key="3">
    <source>
        <dbReference type="EMBL" id="GIC85640.1"/>
    </source>
</evidence>
<feature type="compositionally biased region" description="Low complexity" evidence="1">
    <location>
        <begin position="587"/>
        <end position="596"/>
    </location>
</feature>
<reference evidence="3" key="1">
    <citation type="journal article" date="2015" name="Genome Announc.">
        <title>Draft Genome Sequence of the Pathogenic Filamentous Fungus Aspergillus udagawae Strain IFM 46973T.</title>
        <authorList>
            <person name="Kusuya Y."/>
            <person name="Takahashi-Nakaguchi A."/>
            <person name="Takahashi H."/>
            <person name="Yaguchi T."/>
        </authorList>
    </citation>
    <scope>NUCLEOTIDE SEQUENCE</scope>
    <source>
        <strain evidence="3">IFM 46973</strain>
    </source>
</reference>
<dbReference type="AlphaFoldDB" id="A0A8E0QJT8"/>
<proteinExistence type="predicted"/>
<feature type="region of interest" description="Disordered" evidence="1">
    <location>
        <begin position="474"/>
        <end position="615"/>
    </location>
</feature>
<feature type="transmembrane region" description="Helical" evidence="2">
    <location>
        <begin position="128"/>
        <end position="148"/>
    </location>
</feature>
<evidence type="ECO:0000256" key="2">
    <source>
        <dbReference type="SAM" id="Phobius"/>
    </source>
</evidence>
<evidence type="ECO:0000256" key="1">
    <source>
        <dbReference type="SAM" id="MobiDB-lite"/>
    </source>
</evidence>
<dbReference type="Proteomes" id="UP000036893">
    <property type="component" value="Unassembled WGS sequence"/>
</dbReference>
<feature type="region of interest" description="Disordered" evidence="1">
    <location>
        <begin position="437"/>
        <end position="460"/>
    </location>
</feature>
<dbReference type="GeneID" id="66988949"/>
<gene>
    <name evidence="3" type="ORF">Aud_001473</name>
</gene>
<feature type="transmembrane region" description="Helical" evidence="2">
    <location>
        <begin position="209"/>
        <end position="231"/>
    </location>
</feature>
<dbReference type="RefSeq" id="XP_043142906.1">
    <property type="nucleotide sequence ID" value="XM_043286971.1"/>
</dbReference>
<protein>
    <submittedName>
        <fullName evidence="3">Uncharacterized protein</fullName>
    </submittedName>
</protein>
<feature type="transmembrane region" description="Helical" evidence="2">
    <location>
        <begin position="64"/>
        <end position="84"/>
    </location>
</feature>
<reference evidence="3" key="2">
    <citation type="submission" date="2021-01" db="EMBL/GenBank/DDBJ databases">
        <title>Pan-genome distribution and transcriptional activeness of fungal secondary metabolism genes in Aspergillus section Fumigati.</title>
        <authorList>
            <person name="Takahashi H."/>
            <person name="Umemura M."/>
            <person name="Ninomiya A."/>
            <person name="Kusuya Y."/>
            <person name="Urayama S."/>
            <person name="Shimizu M."/>
            <person name="Watanabe A."/>
            <person name="Kamei K."/>
            <person name="Yaguchi T."/>
            <person name="Hagiwara D."/>
        </authorList>
    </citation>
    <scope>NUCLEOTIDE SEQUENCE</scope>
    <source>
        <strain evidence="3">IFM 46973</strain>
    </source>
</reference>
<feature type="compositionally biased region" description="Low complexity" evidence="1">
    <location>
        <begin position="606"/>
        <end position="615"/>
    </location>
</feature>
<organism evidence="3 4">
    <name type="scientific">Aspergillus udagawae</name>
    <dbReference type="NCBI Taxonomy" id="91492"/>
    <lineage>
        <taxon>Eukaryota</taxon>
        <taxon>Fungi</taxon>
        <taxon>Dikarya</taxon>
        <taxon>Ascomycota</taxon>
        <taxon>Pezizomycotina</taxon>
        <taxon>Eurotiomycetes</taxon>
        <taxon>Eurotiomycetidae</taxon>
        <taxon>Eurotiales</taxon>
        <taxon>Aspergillaceae</taxon>
        <taxon>Aspergillus</taxon>
        <taxon>Aspergillus subgen. Fumigati</taxon>
    </lineage>
</organism>
<evidence type="ECO:0000313" key="4">
    <source>
        <dbReference type="Proteomes" id="UP000036893"/>
    </source>
</evidence>
<feature type="transmembrane region" description="Helical" evidence="2">
    <location>
        <begin position="277"/>
        <end position="296"/>
    </location>
</feature>
<sequence length="615" mass="66358">MPAISHLSTELNRTLDTPNAASDTLQVICAWPVSGQYGPGTRILYYVLITTCVFGRRAEWLRNACLAAALLFPAVGALHGIVLASLHIDAAVDMDVFGAFQLCSIGILTAPVTVRLSKTYFNEPGRNIIFLWTGLILAGLLSLTIEFYRIDLHPCTVDGRPLSKDSKEFVYGTTMCGLTCSTNAGPFSPMRKDSANNIYVIPAPEKLTFGAATLLAAACCIPAILSLASMWNKILEINWTRRFGNPDRNKKQDEVIEGTNGATLGAMNRVNEMIRSFLSVVEVPIFGAAVLVIIIIGELNFFSEQVKYQTENMKSIGQWAPIVGAGLAVLGSLSLFLAAAVEDQEEDMEEKASSTYSGPSPRERILDGAEASCVQDRPNSPSDGDSSIEVGHTMSRNSRWPLRRSATEDQGSRRKIARSLFALSNWMSIAAHDRYQNSDFKSGPALRFPEIPGEENRNGELNKIRKQYNRDQNLDEFSASGSPDRLSRVPSFTGSISSRRGFEGSPATPRTASPAPGVGGRSQASMSQVDRSSFDLQDPSSSGNATSNHSRARSNTLEVPKPVYAGGGRIRSSTALNRADEESSLGDSSPIIVVSPDPGPSPPGRIPGSIPRTPP</sequence>
<feature type="region of interest" description="Disordered" evidence="1">
    <location>
        <begin position="373"/>
        <end position="411"/>
    </location>
</feature>
<feature type="transmembrane region" description="Helical" evidence="2">
    <location>
        <begin position="316"/>
        <end position="341"/>
    </location>
</feature>
<name>A0A8E0QJT8_9EURO</name>
<keyword evidence="2" id="KW-1133">Transmembrane helix</keyword>
<keyword evidence="2" id="KW-0812">Transmembrane</keyword>
<feature type="transmembrane region" description="Helical" evidence="2">
    <location>
        <begin position="96"/>
        <end position="116"/>
    </location>
</feature>